<sequence>MAHAASQLKKNRGEVDVNAIEDEKEKRRKSRRAASRELKRKVTDRVGWTGETGGRGGRGGRDGGGVGVTTDWCPAGEQA</sequence>
<dbReference type="AlphaFoldDB" id="A0A9Q0ESQ9"/>
<dbReference type="EMBL" id="JANIIK010000038">
    <property type="protein sequence ID" value="KAJ3609932.1"/>
    <property type="molecule type" value="Genomic_DNA"/>
</dbReference>
<evidence type="ECO:0000313" key="3">
    <source>
        <dbReference type="Proteomes" id="UP001148018"/>
    </source>
</evidence>
<reference evidence="2" key="1">
    <citation type="submission" date="2022-07" db="EMBL/GenBank/DDBJ databases">
        <title>Chromosome-level genome of Muraenolepis orangiensis.</title>
        <authorList>
            <person name="Kim J."/>
        </authorList>
    </citation>
    <scope>NUCLEOTIDE SEQUENCE</scope>
    <source>
        <strain evidence="2">KU_S4_2022</strain>
        <tissue evidence="2">Muscle</tissue>
    </source>
</reference>
<organism evidence="2 3">
    <name type="scientific">Muraenolepis orangiensis</name>
    <name type="common">Patagonian moray cod</name>
    <dbReference type="NCBI Taxonomy" id="630683"/>
    <lineage>
        <taxon>Eukaryota</taxon>
        <taxon>Metazoa</taxon>
        <taxon>Chordata</taxon>
        <taxon>Craniata</taxon>
        <taxon>Vertebrata</taxon>
        <taxon>Euteleostomi</taxon>
        <taxon>Actinopterygii</taxon>
        <taxon>Neopterygii</taxon>
        <taxon>Teleostei</taxon>
        <taxon>Neoteleostei</taxon>
        <taxon>Acanthomorphata</taxon>
        <taxon>Zeiogadaria</taxon>
        <taxon>Gadariae</taxon>
        <taxon>Gadiformes</taxon>
        <taxon>Muraenolepidoidei</taxon>
        <taxon>Muraenolepididae</taxon>
        <taxon>Muraenolepis</taxon>
    </lineage>
</organism>
<feature type="compositionally biased region" description="Basic and acidic residues" evidence="1">
    <location>
        <begin position="11"/>
        <end position="25"/>
    </location>
</feature>
<feature type="compositionally biased region" description="Basic and acidic residues" evidence="1">
    <location>
        <begin position="34"/>
        <end position="44"/>
    </location>
</feature>
<evidence type="ECO:0000256" key="1">
    <source>
        <dbReference type="SAM" id="MobiDB-lite"/>
    </source>
</evidence>
<evidence type="ECO:0000313" key="2">
    <source>
        <dbReference type="EMBL" id="KAJ3609932.1"/>
    </source>
</evidence>
<comment type="caution">
    <text evidence="2">The sequence shown here is derived from an EMBL/GenBank/DDBJ whole genome shotgun (WGS) entry which is preliminary data.</text>
</comment>
<keyword evidence="3" id="KW-1185">Reference proteome</keyword>
<name>A0A9Q0ESQ9_9TELE</name>
<feature type="compositionally biased region" description="Gly residues" evidence="1">
    <location>
        <begin position="50"/>
        <end position="67"/>
    </location>
</feature>
<accession>A0A9Q0ESQ9</accession>
<gene>
    <name evidence="2" type="ORF">NHX12_022026</name>
</gene>
<dbReference type="Proteomes" id="UP001148018">
    <property type="component" value="Unassembled WGS sequence"/>
</dbReference>
<proteinExistence type="predicted"/>
<protein>
    <submittedName>
        <fullName evidence="2">Uncharacterized protein</fullName>
    </submittedName>
</protein>
<feature type="region of interest" description="Disordered" evidence="1">
    <location>
        <begin position="1"/>
        <end position="79"/>
    </location>
</feature>